<evidence type="ECO:0000313" key="4">
    <source>
        <dbReference type="Proteomes" id="UP000646579"/>
    </source>
</evidence>
<feature type="region of interest" description="Disordered" evidence="1">
    <location>
        <begin position="124"/>
        <end position="171"/>
    </location>
</feature>
<organism evidence="3 4">
    <name type="scientific">Devosia pacifica</name>
    <dbReference type="NCBI Taxonomy" id="1335967"/>
    <lineage>
        <taxon>Bacteria</taxon>
        <taxon>Pseudomonadati</taxon>
        <taxon>Pseudomonadota</taxon>
        <taxon>Alphaproteobacteria</taxon>
        <taxon>Hyphomicrobiales</taxon>
        <taxon>Devosiaceae</taxon>
        <taxon>Devosia</taxon>
    </lineage>
</organism>
<feature type="domain" description="Cupin type-2" evidence="2">
    <location>
        <begin position="61"/>
        <end position="114"/>
    </location>
</feature>
<comment type="caution">
    <text evidence="3">The sequence shown here is derived from an EMBL/GenBank/DDBJ whole genome shotgun (WGS) entry which is preliminary data.</text>
</comment>
<dbReference type="SUPFAM" id="SSF51182">
    <property type="entry name" value="RmlC-like cupins"/>
    <property type="match status" value="1"/>
</dbReference>
<keyword evidence="4" id="KW-1185">Reference proteome</keyword>
<dbReference type="InterPro" id="IPR014500">
    <property type="entry name" value="UCP019307_cupin"/>
</dbReference>
<reference evidence="3" key="1">
    <citation type="journal article" date="2014" name="Int. J. Syst. Evol. Microbiol.">
        <title>Complete genome sequence of Corynebacterium casei LMG S-19264T (=DSM 44701T), isolated from a smear-ripened cheese.</title>
        <authorList>
            <consortium name="US DOE Joint Genome Institute (JGI-PGF)"/>
            <person name="Walter F."/>
            <person name="Albersmeier A."/>
            <person name="Kalinowski J."/>
            <person name="Ruckert C."/>
        </authorList>
    </citation>
    <scope>NUCLEOTIDE SEQUENCE</scope>
    <source>
        <strain evidence="3">KCTC 32437</strain>
    </source>
</reference>
<dbReference type="CDD" id="cd02219">
    <property type="entry name" value="cupin_YjlB-like"/>
    <property type="match status" value="1"/>
</dbReference>
<gene>
    <name evidence="3" type="ORF">GCM10007989_09560</name>
</gene>
<dbReference type="EMBL" id="BMZE01000001">
    <property type="protein sequence ID" value="GHA16596.1"/>
    <property type="molecule type" value="Genomic_DNA"/>
</dbReference>
<evidence type="ECO:0000313" key="3">
    <source>
        <dbReference type="EMBL" id="GHA16596.1"/>
    </source>
</evidence>
<dbReference type="Proteomes" id="UP000646579">
    <property type="component" value="Unassembled WGS sequence"/>
</dbReference>
<dbReference type="Gene3D" id="2.60.120.10">
    <property type="entry name" value="Jelly Rolls"/>
    <property type="match status" value="1"/>
</dbReference>
<reference evidence="3" key="2">
    <citation type="submission" date="2020-09" db="EMBL/GenBank/DDBJ databases">
        <authorList>
            <person name="Sun Q."/>
            <person name="Kim S."/>
        </authorList>
    </citation>
    <scope>NUCLEOTIDE SEQUENCE</scope>
    <source>
        <strain evidence="3">KCTC 32437</strain>
    </source>
</reference>
<dbReference type="PANTHER" id="PTHR36448">
    <property type="entry name" value="BLR7373 PROTEIN"/>
    <property type="match status" value="1"/>
</dbReference>
<name>A0A918VP55_9HYPH</name>
<dbReference type="AlphaFoldDB" id="A0A918VP55"/>
<evidence type="ECO:0000259" key="2">
    <source>
        <dbReference type="Pfam" id="PF07883"/>
    </source>
</evidence>
<protein>
    <recommendedName>
        <fullName evidence="2">Cupin type-2 domain-containing protein</fullName>
    </recommendedName>
</protein>
<proteinExistence type="predicted"/>
<dbReference type="InterPro" id="IPR013096">
    <property type="entry name" value="Cupin_2"/>
</dbReference>
<dbReference type="InterPro" id="IPR014710">
    <property type="entry name" value="RmlC-like_jellyroll"/>
</dbReference>
<accession>A0A918VP55</accession>
<dbReference type="PANTHER" id="PTHR36448:SF2">
    <property type="entry name" value="CUPIN TYPE-1 DOMAIN-CONTAINING PROTEIN"/>
    <property type="match status" value="1"/>
</dbReference>
<dbReference type="Pfam" id="PF07883">
    <property type="entry name" value="Cupin_2"/>
    <property type="match status" value="1"/>
</dbReference>
<sequence length="171" mass="18502">MANGNLSTVLAEHFEDDGRFPNSALPLLIYKGAGPADADGMEVLLRRNDWAPQWRGGVFDYHHYHSTAHEVLGVFSGWARLMMGGPQGRELLVEAGDIVVIPAGVAHQHVGSSDDFQLAGGYPPGQEWDILRGEPDDRPQADKNIAAVPMPRRDPVGGDSGPLLELWGEAD</sequence>
<dbReference type="InterPro" id="IPR011051">
    <property type="entry name" value="RmlC_Cupin_sf"/>
</dbReference>
<dbReference type="PIRSF" id="PIRSF019307">
    <property type="entry name" value="UCP019307"/>
    <property type="match status" value="1"/>
</dbReference>
<evidence type="ECO:0000256" key="1">
    <source>
        <dbReference type="SAM" id="MobiDB-lite"/>
    </source>
</evidence>
<dbReference type="InterPro" id="IPR047121">
    <property type="entry name" value="YjiB-like"/>
</dbReference>
<feature type="compositionally biased region" description="Basic and acidic residues" evidence="1">
    <location>
        <begin position="129"/>
        <end position="141"/>
    </location>
</feature>
<dbReference type="RefSeq" id="WP_210310417.1">
    <property type="nucleotide sequence ID" value="NZ_BMZE01000001.1"/>
</dbReference>